<reference evidence="1" key="1">
    <citation type="submission" date="2024-06" db="EMBL/GenBank/DDBJ databases">
        <title>Methylostella associata gen. nov., sp. nov., a novel Ancalomicrobiaceae-affiliated facultatively methylotrophic bacteria that feed on methanotrophs of the genus Methylococcus.</title>
        <authorList>
            <person name="Saltykova V."/>
            <person name="Danilova O.V."/>
            <person name="Oshkin I.Y."/>
            <person name="Belova S.E."/>
            <person name="Pimenov N.V."/>
            <person name="Dedysh S.N."/>
        </authorList>
    </citation>
    <scope>NUCLEOTIDE SEQUENCE</scope>
    <source>
        <strain evidence="1">S20</strain>
    </source>
</reference>
<dbReference type="RefSeq" id="WP_407050142.1">
    <property type="nucleotide sequence ID" value="NZ_CP158568.1"/>
</dbReference>
<dbReference type="EMBL" id="CP158568">
    <property type="protein sequence ID" value="XBY45049.1"/>
    <property type="molecule type" value="Genomic_DNA"/>
</dbReference>
<dbReference type="AlphaFoldDB" id="A0AAU7XB97"/>
<protein>
    <recommendedName>
        <fullName evidence="2">DUF3012 domain-containing protein</fullName>
    </recommendedName>
</protein>
<dbReference type="KEGG" id="mflg:ABS361_01760"/>
<evidence type="ECO:0000313" key="1">
    <source>
        <dbReference type="EMBL" id="XBY45049.1"/>
    </source>
</evidence>
<gene>
    <name evidence="1" type="ORF">ABS361_01760</name>
</gene>
<evidence type="ECO:0008006" key="2">
    <source>
        <dbReference type="Google" id="ProtNLM"/>
    </source>
</evidence>
<sequence>MELVLMICLMTAPGDCRDEHLTLSMEAMTPQQCMLGAQPAMAEWSAAHPKYSIVRWKCGQPRLEGTRI</sequence>
<proteinExistence type="predicted"/>
<name>A0AAU7XB97_9HYPH</name>
<accession>A0AAU7XB97</accession>
<organism evidence="1">
    <name type="scientific">Methyloraptor flagellatus</name>
    <dbReference type="NCBI Taxonomy" id="3162530"/>
    <lineage>
        <taxon>Bacteria</taxon>
        <taxon>Pseudomonadati</taxon>
        <taxon>Pseudomonadota</taxon>
        <taxon>Alphaproteobacteria</taxon>
        <taxon>Hyphomicrobiales</taxon>
        <taxon>Ancalomicrobiaceae</taxon>
        <taxon>Methyloraptor</taxon>
    </lineage>
</organism>